<dbReference type="InterPro" id="IPR027417">
    <property type="entry name" value="P-loop_NTPase"/>
</dbReference>
<evidence type="ECO:0000259" key="16">
    <source>
        <dbReference type="PROSITE" id="PS50893"/>
    </source>
</evidence>
<evidence type="ECO:0000256" key="2">
    <source>
        <dbReference type="ARBA" id="ARBA00009726"/>
    </source>
</evidence>
<dbReference type="Pfam" id="PF00664">
    <property type="entry name" value="ABC_membrane"/>
    <property type="match status" value="2"/>
</dbReference>
<dbReference type="GO" id="GO:0005886">
    <property type="term" value="C:plasma membrane"/>
    <property type="evidence" value="ECO:0007669"/>
    <property type="project" value="UniProtKB-SubCell"/>
</dbReference>
<feature type="transmembrane region" description="Helical" evidence="15">
    <location>
        <begin position="427"/>
        <end position="453"/>
    </location>
</feature>
<evidence type="ECO:0000313" key="19">
    <source>
        <dbReference type="Proteomes" id="UP000274131"/>
    </source>
</evidence>
<accession>A0A0N4V1C0</accession>
<keyword evidence="10" id="KW-1278">Translocase</keyword>
<evidence type="ECO:0000256" key="9">
    <source>
        <dbReference type="ARBA" id="ARBA00022840"/>
    </source>
</evidence>
<keyword evidence="9" id="KW-0067">ATP-binding</keyword>
<dbReference type="CDD" id="cd18598">
    <property type="entry name" value="ABC_6TM_MRP7_D1_like"/>
    <property type="match status" value="1"/>
</dbReference>
<feature type="domain" description="ABC transmembrane type-1" evidence="17">
    <location>
        <begin position="289"/>
        <end position="490"/>
    </location>
</feature>
<dbReference type="CDD" id="cd18605">
    <property type="entry name" value="ABC_6TM_MRP7_D2_like"/>
    <property type="match status" value="1"/>
</dbReference>
<protein>
    <recommendedName>
        <fullName evidence="3">ABC-type xenobiotic transporter</fullName>
        <ecNumber evidence="3">7.6.2.2</ecNumber>
    </recommendedName>
</protein>
<evidence type="ECO:0000256" key="11">
    <source>
        <dbReference type="ARBA" id="ARBA00022989"/>
    </source>
</evidence>
<dbReference type="PROSITE" id="PS50893">
    <property type="entry name" value="ABC_TRANSPORTER_2"/>
    <property type="match status" value="2"/>
</dbReference>
<dbReference type="PANTHER" id="PTHR24223">
    <property type="entry name" value="ATP-BINDING CASSETTE SUB-FAMILY C"/>
    <property type="match status" value="1"/>
</dbReference>
<dbReference type="Proteomes" id="UP000274131">
    <property type="component" value="Unassembled WGS sequence"/>
</dbReference>
<dbReference type="Gene3D" id="1.20.1560.10">
    <property type="entry name" value="ABC transporter type 1, transmembrane domain"/>
    <property type="match status" value="2"/>
</dbReference>
<gene>
    <name evidence="18" type="ORF">EVEC_LOCUS3452</name>
</gene>
<dbReference type="InterPro" id="IPR050173">
    <property type="entry name" value="ABC_transporter_C-like"/>
</dbReference>
<keyword evidence="8" id="KW-0547">Nucleotide-binding</keyword>
<feature type="domain" description="ABC transporter" evidence="16">
    <location>
        <begin position="523"/>
        <end position="751"/>
    </location>
</feature>
<dbReference type="EMBL" id="UXUI01007598">
    <property type="protein sequence ID" value="VDD88309.1"/>
    <property type="molecule type" value="Genomic_DNA"/>
</dbReference>
<dbReference type="WBParaSite" id="EVEC_0000374401-mRNA-1">
    <property type="protein sequence ID" value="EVEC_0000374401-mRNA-1"/>
    <property type="gene ID" value="EVEC_0000374401"/>
</dbReference>
<evidence type="ECO:0000256" key="4">
    <source>
        <dbReference type="ARBA" id="ARBA00022448"/>
    </source>
</evidence>
<keyword evidence="4" id="KW-0813">Transport</keyword>
<feature type="transmembrane region" description="Helical" evidence="15">
    <location>
        <begin position="785"/>
        <end position="806"/>
    </location>
</feature>
<feature type="transmembrane region" description="Helical" evidence="15">
    <location>
        <begin position="104"/>
        <end position="126"/>
    </location>
</feature>
<dbReference type="InterPro" id="IPR003439">
    <property type="entry name" value="ABC_transporter-like_ATP-bd"/>
</dbReference>
<feature type="transmembrane region" description="Helical" evidence="15">
    <location>
        <begin position="347"/>
        <end position="366"/>
    </location>
</feature>
<dbReference type="InterPro" id="IPR036640">
    <property type="entry name" value="ABC1_TM_sf"/>
</dbReference>
<dbReference type="EC" id="7.6.2.2" evidence="3"/>
<feature type="transmembrane region" description="Helical" evidence="15">
    <location>
        <begin position="870"/>
        <end position="892"/>
    </location>
</feature>
<dbReference type="PANTHER" id="PTHR24223:SF330">
    <property type="entry name" value="ATP-BINDING CASSETTE SUB-FAMILY C MEMBER 10"/>
    <property type="match status" value="1"/>
</dbReference>
<feature type="transmembrane region" description="Helical" evidence="15">
    <location>
        <begin position="473"/>
        <end position="493"/>
    </location>
</feature>
<evidence type="ECO:0000256" key="13">
    <source>
        <dbReference type="ARBA" id="ARBA00023180"/>
    </source>
</evidence>
<sequence>MDDLFETCGFNLSATKFVGRYIFNGSTHTLTPCAELTVVALGHLPLIYFTVATLFLFEFRLSPQIETTAVQCIIAFKTFTAALTTVVFSVVAVTGFLTSYAVHLVYVVESCFISLTWSLYTVLWIVSLFCTSWTKRSGLVVGFQLAFTAFGVLAIQRWLLFSLRDFYTILVFAIFTVHLIGTLINIVEWRLDISYSYAQLLEGDGAENADYVVLKNGGDENEGFFSRIFFCWTNDLIRKGYRQQLNEVSDLFTLPSNMDSERLEKKFFENAPTFYVDAEEFSLTKTLFKLLHVRLSTLSKFSSGQILNFMSSDVDRIVLFFSSFHAFWSMPLQLAIALLLLYQEVGLAFLSGLVSALVLVPLNKWLTSKIGRMSTKMMQYKDERAKLVSETVRSIRAVKLSNWENVVHKRINYLREKELHYLRIRKYLDAVCVYLWASAPILITVAIFCTYTLLLHEKLSAAKVFTSLSLVNILIVPLNAFPWVLSSLVEAIVSVKRIGAFFALDNMDFVSLYALTTDPRQPLQVDCATFSWSDSTSVKNVTLRCNMGSILALVGPTGCGKSTFLLGILGENEVNSRCIRIRQETLRDGFAYVSQDCWLRRGTLKANIVDGTEFDSSRYQEVIAVTALKQDISNMPGYDEYQIGDGGCMLSGGQRARVALARALYQNKGIYLLDDPFASLDSKVGRFVWDEAVVKRLRGRGKLVIVATHRTEFLEDADEVLVLNSTGSVLRQGPPSIVLESEGAVKGTGENESEEDKEFDTFEQMDVLPEEKQQGKVRLSVYKSYGRAAGTVMSISIVASLFAMQFSKNASDWWLTKWVAAFPSNGSLSTSRSNETSSGTSNLIPLEYGSSLNKNTSWSVVDAEWETMKFYLTVYSSIALVNTVFTLIRAFLFASGGIRAARNLHNRLLERMLNAAIPWWESTPAGRVINRLCADVYLVDDSLPFTFNIFLASLFNLSGSIVIALLALPLLAPLIVILFVIYYAVQRYYRFTTCDIKRLTSVSLSPYYSHLTDTISGLSTIRAYRHTERFMIDLRRKLTDIIRAQYSALATTQWLSIRLQLFGVSILSSVVIAALLQRQFGFIDPGMAGLAISYALSVSTQISILLNCFVETEKELISVERIDDYATNALLESNYGSALLVKEKIKGRIEFVGVNLRYRTNLPLALENVSFCIEPGMRVAIIGRTGSGKSSLLHVLLRAYEIVTDFGLCFSITSISAGSGKIFLDGVDVYDVELHSLRSIFGIVTQSPFVFAGTLLENLTLGDPSCGSQLDKVMRLEEFQELIRRLGGFDADISEGGGNLSFGERQMISICRILLSHPKVILFDEATAHMDLETHKIMNAVVRAVLPSSTVIALTHRLQGIEMYDLVIKMEAGKVVWSGPPSELIV</sequence>
<dbReference type="GO" id="GO:0005524">
    <property type="term" value="F:ATP binding"/>
    <property type="evidence" value="ECO:0007669"/>
    <property type="project" value="UniProtKB-KW"/>
</dbReference>
<feature type="domain" description="ABC transporter" evidence="16">
    <location>
        <begin position="1149"/>
        <end position="1386"/>
    </location>
</feature>
<feature type="transmembrane region" description="Helical" evidence="15">
    <location>
        <begin position="36"/>
        <end position="57"/>
    </location>
</feature>
<dbReference type="PROSITE" id="PS00211">
    <property type="entry name" value="ABC_TRANSPORTER_1"/>
    <property type="match status" value="2"/>
</dbReference>
<evidence type="ECO:0000256" key="12">
    <source>
        <dbReference type="ARBA" id="ARBA00023136"/>
    </source>
</evidence>
<evidence type="ECO:0000313" key="20">
    <source>
        <dbReference type="WBParaSite" id="EVEC_0000374401-mRNA-1"/>
    </source>
</evidence>
<feature type="transmembrane region" description="Helical" evidence="15">
    <location>
        <begin position="1057"/>
        <end position="1076"/>
    </location>
</feature>
<dbReference type="SMART" id="SM00382">
    <property type="entry name" value="AAA"/>
    <property type="match status" value="2"/>
</dbReference>
<dbReference type="InterPro" id="IPR017871">
    <property type="entry name" value="ABC_transporter-like_CS"/>
</dbReference>
<comment type="subcellular location">
    <subcellularLocation>
        <location evidence="1">Cell membrane</location>
        <topology evidence="1">Multi-pass membrane protein</topology>
    </subcellularLocation>
</comment>
<dbReference type="SUPFAM" id="SSF52540">
    <property type="entry name" value="P-loop containing nucleoside triphosphate hydrolases"/>
    <property type="match status" value="2"/>
</dbReference>
<evidence type="ECO:0000256" key="3">
    <source>
        <dbReference type="ARBA" id="ARBA00012191"/>
    </source>
</evidence>
<evidence type="ECO:0000256" key="14">
    <source>
        <dbReference type="ARBA" id="ARBA00034018"/>
    </source>
</evidence>
<feature type="domain" description="ABC transmembrane type-1" evidence="17">
    <location>
        <begin position="871"/>
        <end position="1114"/>
    </location>
</feature>
<dbReference type="InterPro" id="IPR003593">
    <property type="entry name" value="AAA+_ATPase"/>
</dbReference>
<organism evidence="20">
    <name type="scientific">Enterobius vermicularis</name>
    <name type="common">Human pinworm</name>
    <dbReference type="NCBI Taxonomy" id="51028"/>
    <lineage>
        <taxon>Eukaryota</taxon>
        <taxon>Metazoa</taxon>
        <taxon>Ecdysozoa</taxon>
        <taxon>Nematoda</taxon>
        <taxon>Chromadorea</taxon>
        <taxon>Rhabditida</taxon>
        <taxon>Spirurina</taxon>
        <taxon>Oxyuridomorpha</taxon>
        <taxon>Oxyuroidea</taxon>
        <taxon>Oxyuridae</taxon>
        <taxon>Enterobius</taxon>
    </lineage>
</organism>
<feature type="transmembrane region" description="Helical" evidence="15">
    <location>
        <begin position="961"/>
        <end position="985"/>
    </location>
</feature>
<keyword evidence="5" id="KW-1003">Cell membrane</keyword>
<dbReference type="SUPFAM" id="SSF90123">
    <property type="entry name" value="ABC transporter transmembrane region"/>
    <property type="match status" value="2"/>
</dbReference>
<dbReference type="STRING" id="51028.A0A0N4V1C0"/>
<reference evidence="18 19" key="2">
    <citation type="submission" date="2018-10" db="EMBL/GenBank/DDBJ databases">
        <authorList>
            <consortium name="Pathogen Informatics"/>
        </authorList>
    </citation>
    <scope>NUCLEOTIDE SEQUENCE [LARGE SCALE GENOMIC DNA]</scope>
</reference>
<feature type="transmembrane region" description="Helical" evidence="15">
    <location>
        <begin position="78"/>
        <end position="98"/>
    </location>
</feature>
<dbReference type="InterPro" id="IPR011527">
    <property type="entry name" value="ABC1_TM_dom"/>
</dbReference>
<evidence type="ECO:0000256" key="1">
    <source>
        <dbReference type="ARBA" id="ARBA00004651"/>
    </source>
</evidence>
<dbReference type="GO" id="GO:0016887">
    <property type="term" value="F:ATP hydrolysis activity"/>
    <property type="evidence" value="ECO:0007669"/>
    <property type="project" value="InterPro"/>
</dbReference>
<dbReference type="OrthoDB" id="6500128at2759"/>
<keyword evidence="7" id="KW-0677">Repeat</keyword>
<dbReference type="PROSITE" id="PS50929">
    <property type="entry name" value="ABC_TM1F"/>
    <property type="match status" value="2"/>
</dbReference>
<evidence type="ECO:0000256" key="8">
    <source>
        <dbReference type="ARBA" id="ARBA00022741"/>
    </source>
</evidence>
<comment type="similarity">
    <text evidence="2">Belongs to the ABC transporter superfamily. ABCC family. Conjugate transporter (TC 3.A.1.208) subfamily.</text>
</comment>
<evidence type="ECO:0000313" key="18">
    <source>
        <dbReference type="EMBL" id="VDD88309.1"/>
    </source>
</evidence>
<keyword evidence="13" id="KW-0325">Glycoprotein</keyword>
<evidence type="ECO:0000256" key="10">
    <source>
        <dbReference type="ARBA" id="ARBA00022967"/>
    </source>
</evidence>
<evidence type="ECO:0000256" key="7">
    <source>
        <dbReference type="ARBA" id="ARBA00022737"/>
    </source>
</evidence>
<keyword evidence="6 15" id="KW-0812">Transmembrane</keyword>
<keyword evidence="11 15" id="KW-1133">Transmembrane helix</keyword>
<evidence type="ECO:0000256" key="5">
    <source>
        <dbReference type="ARBA" id="ARBA00022475"/>
    </source>
</evidence>
<proteinExistence type="inferred from homology"/>
<dbReference type="Gene3D" id="3.40.50.300">
    <property type="entry name" value="P-loop containing nucleotide triphosphate hydrolases"/>
    <property type="match status" value="2"/>
</dbReference>
<name>A0A0N4V1C0_ENTVE</name>
<feature type="transmembrane region" description="Helical" evidence="15">
    <location>
        <begin position="138"/>
        <end position="160"/>
    </location>
</feature>
<evidence type="ECO:0000256" key="15">
    <source>
        <dbReference type="SAM" id="Phobius"/>
    </source>
</evidence>
<comment type="catalytic activity">
    <reaction evidence="14">
        <text>ATP + H2O + xenobioticSide 1 = ADP + phosphate + xenobioticSide 2.</text>
        <dbReference type="EC" id="7.6.2.2"/>
    </reaction>
</comment>
<feature type="transmembrane region" description="Helical" evidence="15">
    <location>
        <begin position="166"/>
        <end position="187"/>
    </location>
</feature>
<keyword evidence="12 15" id="KW-0472">Membrane</keyword>
<keyword evidence="19" id="KW-1185">Reference proteome</keyword>
<dbReference type="FunFam" id="3.40.50.300:FF:002145">
    <property type="entry name" value="ABC transporter (MsbA subfamily)"/>
    <property type="match status" value="1"/>
</dbReference>
<dbReference type="Pfam" id="PF00005">
    <property type="entry name" value="ABC_tran"/>
    <property type="match status" value="2"/>
</dbReference>
<dbReference type="FunFam" id="1.20.1560.10:FF:000037">
    <property type="entry name" value="ATP-binding cassette subfamily C member 10"/>
    <property type="match status" value="1"/>
</dbReference>
<feature type="transmembrane region" description="Helical" evidence="15">
    <location>
        <begin position="317"/>
        <end position="341"/>
    </location>
</feature>
<dbReference type="GO" id="GO:0008559">
    <property type="term" value="F:ABC-type xenobiotic transporter activity"/>
    <property type="evidence" value="ECO:0007669"/>
    <property type="project" value="UniProtKB-EC"/>
</dbReference>
<reference evidence="20" key="1">
    <citation type="submission" date="2017-02" db="UniProtKB">
        <authorList>
            <consortium name="WormBaseParasite"/>
        </authorList>
    </citation>
    <scope>IDENTIFICATION</scope>
</reference>
<evidence type="ECO:0000259" key="17">
    <source>
        <dbReference type="PROSITE" id="PS50929"/>
    </source>
</evidence>
<evidence type="ECO:0000256" key="6">
    <source>
        <dbReference type="ARBA" id="ARBA00022692"/>
    </source>
</evidence>